<feature type="domain" description="AB hydrolase-1" evidence="4">
    <location>
        <begin position="106"/>
        <end position="296"/>
    </location>
</feature>
<dbReference type="Gene3D" id="3.40.50.1820">
    <property type="entry name" value="alpha/beta hydrolase"/>
    <property type="match status" value="1"/>
</dbReference>
<dbReference type="InterPro" id="IPR000073">
    <property type="entry name" value="AB_hydrolase_1"/>
</dbReference>
<organism evidence="6 7">
    <name type="scientific">Microtetraspora glauca</name>
    <dbReference type="NCBI Taxonomy" id="1996"/>
    <lineage>
        <taxon>Bacteria</taxon>
        <taxon>Bacillati</taxon>
        <taxon>Actinomycetota</taxon>
        <taxon>Actinomycetes</taxon>
        <taxon>Streptosporangiales</taxon>
        <taxon>Streptosporangiaceae</taxon>
        <taxon>Microtetraspora</taxon>
    </lineage>
</organism>
<proteinExistence type="inferred from homology"/>
<comment type="caution">
    <text evidence="6">The sequence shown here is derived from an EMBL/GenBank/DDBJ whole genome shotgun (WGS) entry which is preliminary data.</text>
</comment>
<evidence type="ECO:0000259" key="4">
    <source>
        <dbReference type="Pfam" id="PF00561"/>
    </source>
</evidence>
<comment type="similarity">
    <text evidence="1">Belongs to the peptidase S33 family.</text>
</comment>
<dbReference type="PROSITE" id="PS51257">
    <property type="entry name" value="PROKAR_LIPOPROTEIN"/>
    <property type="match status" value="1"/>
</dbReference>
<dbReference type="InterPro" id="IPR029058">
    <property type="entry name" value="AB_hydrolase_fold"/>
</dbReference>
<dbReference type="EMBL" id="JBFALK010000032">
    <property type="protein sequence ID" value="MEV0974592.1"/>
    <property type="molecule type" value="Genomic_DNA"/>
</dbReference>
<evidence type="ECO:0000313" key="6">
    <source>
        <dbReference type="EMBL" id="MEV0974592.1"/>
    </source>
</evidence>
<dbReference type="Pfam" id="PF08386">
    <property type="entry name" value="Abhydrolase_4"/>
    <property type="match status" value="1"/>
</dbReference>
<keyword evidence="3 6" id="KW-0378">Hydrolase</keyword>
<dbReference type="Proteomes" id="UP001551675">
    <property type="component" value="Unassembled WGS sequence"/>
</dbReference>
<evidence type="ECO:0000256" key="2">
    <source>
        <dbReference type="ARBA" id="ARBA00022729"/>
    </source>
</evidence>
<protein>
    <submittedName>
        <fullName evidence="6">Alpha/beta hydrolase</fullName>
    </submittedName>
</protein>
<keyword evidence="2" id="KW-0732">Signal</keyword>
<dbReference type="GO" id="GO:0016787">
    <property type="term" value="F:hydrolase activity"/>
    <property type="evidence" value="ECO:0007669"/>
    <property type="project" value="UniProtKB-KW"/>
</dbReference>
<feature type="domain" description="Peptidase S33 tripeptidyl aminopeptidase-like C-terminal" evidence="5">
    <location>
        <begin position="413"/>
        <end position="514"/>
    </location>
</feature>
<keyword evidence="7" id="KW-1185">Reference proteome</keyword>
<gene>
    <name evidence="6" type="ORF">AB0I59_38875</name>
</gene>
<name>A0ABV3GTH2_MICGL</name>
<evidence type="ECO:0000313" key="7">
    <source>
        <dbReference type="Proteomes" id="UP001551675"/>
    </source>
</evidence>
<dbReference type="PANTHER" id="PTHR43248:SF29">
    <property type="entry name" value="TRIPEPTIDYL AMINOPEPTIDASE"/>
    <property type="match status" value="1"/>
</dbReference>
<evidence type="ECO:0000256" key="1">
    <source>
        <dbReference type="ARBA" id="ARBA00010088"/>
    </source>
</evidence>
<dbReference type="InterPro" id="IPR051601">
    <property type="entry name" value="Serine_prot/Carboxylest_S33"/>
</dbReference>
<accession>A0ABV3GTH2</accession>
<sequence length="518" mass="54702">MKILRSGRHVPPSPSRRTRGLAAAFLALAVVATGCTTDERKPGVEAKAPTTALQPFYSQKLDWSDCGDGFQCARAEVPLDYATPSGEKIGISLIRLPATGKRIGSLLINPGGPGGSGVDYARAARSVLSDKVRARFDVIGFDPRGVGESSPVRCMSGRDLDAFVSLDASPDTPAEVAALEKGSEAFATACGAKAARLLPFVGTADAARDMDVLRGVLGDSGLSYLGKSYGTHLGAVYADLFPKNVRALVLDGAVDPSVPSLKSNETQAVGFEVALKAFLQDCFEDGACPFSSRTVEGAMAELGDLLKKADEQPLKNTLGDGREINESWAVLGIVTPLYEREAWPVLREALGHAFNGDGTDLLRMADLMLDRKADGSYSNQTESNMAINCVDHPYPKEVSAYAKGAAEAQKVAPHFGNFVMWGSLPCAYWSVAPKGTDKKITAEGAPPIVVVGTSRDPATPYEWAEGLASQLSSGVLLGYDGDGHTAYRTGSDCVDKAVDDYLISLKAPKEGTMCPKVT</sequence>
<dbReference type="Pfam" id="PF00561">
    <property type="entry name" value="Abhydrolase_1"/>
    <property type="match status" value="1"/>
</dbReference>
<dbReference type="InterPro" id="IPR013595">
    <property type="entry name" value="Pept_S33_TAP-like_C"/>
</dbReference>
<evidence type="ECO:0000259" key="5">
    <source>
        <dbReference type="Pfam" id="PF08386"/>
    </source>
</evidence>
<dbReference type="RefSeq" id="WP_358141391.1">
    <property type="nucleotide sequence ID" value="NZ_JBFALK010000032.1"/>
</dbReference>
<dbReference type="PANTHER" id="PTHR43248">
    <property type="entry name" value="2-SUCCINYL-6-HYDROXY-2,4-CYCLOHEXADIENE-1-CARBOXYLATE SYNTHASE"/>
    <property type="match status" value="1"/>
</dbReference>
<evidence type="ECO:0000256" key="3">
    <source>
        <dbReference type="ARBA" id="ARBA00022801"/>
    </source>
</evidence>
<reference evidence="6 7" key="1">
    <citation type="submission" date="2024-06" db="EMBL/GenBank/DDBJ databases">
        <title>The Natural Products Discovery Center: Release of the First 8490 Sequenced Strains for Exploring Actinobacteria Biosynthetic Diversity.</title>
        <authorList>
            <person name="Kalkreuter E."/>
            <person name="Kautsar S.A."/>
            <person name="Yang D."/>
            <person name="Bader C.D."/>
            <person name="Teijaro C.N."/>
            <person name="Fluegel L."/>
            <person name="Davis C.M."/>
            <person name="Simpson J.R."/>
            <person name="Lauterbach L."/>
            <person name="Steele A.D."/>
            <person name="Gui C."/>
            <person name="Meng S."/>
            <person name="Li G."/>
            <person name="Viehrig K."/>
            <person name="Ye F."/>
            <person name="Su P."/>
            <person name="Kiefer A.F."/>
            <person name="Nichols A."/>
            <person name="Cepeda A.J."/>
            <person name="Yan W."/>
            <person name="Fan B."/>
            <person name="Jiang Y."/>
            <person name="Adhikari A."/>
            <person name="Zheng C.-J."/>
            <person name="Schuster L."/>
            <person name="Cowan T.M."/>
            <person name="Smanski M.J."/>
            <person name="Chevrette M.G."/>
            <person name="De Carvalho L.P.S."/>
            <person name="Shen B."/>
        </authorList>
    </citation>
    <scope>NUCLEOTIDE SEQUENCE [LARGE SCALE GENOMIC DNA]</scope>
    <source>
        <strain evidence="6 7">NPDC050100</strain>
    </source>
</reference>
<dbReference type="SUPFAM" id="SSF53474">
    <property type="entry name" value="alpha/beta-Hydrolases"/>
    <property type="match status" value="1"/>
</dbReference>